<feature type="domain" description="Glycoside hydrolase family 31 N-terminal" evidence="5">
    <location>
        <begin position="107"/>
        <end position="172"/>
    </location>
</feature>
<accession>A0A5B8W1L8</accession>
<keyword evidence="9" id="KW-1185">Reference proteome</keyword>
<dbReference type="Pfam" id="PF21365">
    <property type="entry name" value="Glyco_hydro_31_3rd"/>
    <property type="match status" value="1"/>
</dbReference>
<dbReference type="Gene3D" id="3.20.20.80">
    <property type="entry name" value="Glycosidases"/>
    <property type="match status" value="1"/>
</dbReference>
<keyword evidence="3" id="KW-0812">Transmembrane</keyword>
<dbReference type="Pfam" id="PF01055">
    <property type="entry name" value="Glyco_hydro_31_2nd"/>
    <property type="match status" value="1"/>
</dbReference>
<name>A0A5B8W1L8_9SPHI</name>
<dbReference type="SUPFAM" id="SSF51445">
    <property type="entry name" value="(Trans)glycosidases"/>
    <property type="match status" value="1"/>
</dbReference>
<evidence type="ECO:0000259" key="5">
    <source>
        <dbReference type="Pfam" id="PF13802"/>
    </source>
</evidence>
<dbReference type="InterPro" id="IPR017853">
    <property type="entry name" value="GH"/>
</dbReference>
<dbReference type="InterPro" id="IPR033403">
    <property type="entry name" value="DUF5110"/>
</dbReference>
<evidence type="ECO:0000259" key="7">
    <source>
        <dbReference type="Pfam" id="PF21365"/>
    </source>
</evidence>
<dbReference type="SUPFAM" id="SSF51011">
    <property type="entry name" value="Glycosyl hydrolase domain"/>
    <property type="match status" value="1"/>
</dbReference>
<feature type="transmembrane region" description="Helical" evidence="3">
    <location>
        <begin position="12"/>
        <end position="31"/>
    </location>
</feature>
<dbReference type="InterPro" id="IPR048395">
    <property type="entry name" value="Glyco_hydro_31_C"/>
</dbReference>
<dbReference type="InterPro" id="IPR000322">
    <property type="entry name" value="Glyco_hydro_31_TIM"/>
</dbReference>
<dbReference type="CDD" id="cd06592">
    <property type="entry name" value="GH31_NET37"/>
    <property type="match status" value="1"/>
</dbReference>
<evidence type="ECO:0000256" key="1">
    <source>
        <dbReference type="ARBA" id="ARBA00007806"/>
    </source>
</evidence>
<dbReference type="InterPro" id="IPR025887">
    <property type="entry name" value="Glyco_hydro_31_N_dom"/>
</dbReference>
<comment type="similarity">
    <text evidence="1 2">Belongs to the glycosyl hydrolase 31 family.</text>
</comment>
<dbReference type="GO" id="GO:0005975">
    <property type="term" value="P:carbohydrate metabolic process"/>
    <property type="evidence" value="ECO:0007669"/>
    <property type="project" value="InterPro"/>
</dbReference>
<sequence length="733" mass="83411">MHHCIIERYESLIVYLFMKLTTRFALLFVLLHNISFFAIAQQSPQVATVAPGVKKLTSGQPEKFSPYSFCGEKPMVAEMSRLPEAKLPFNVNDIKINVSDRGAVIEIPLDNEEQLYGFGLQMGSFNQKGLRKKPIVNDNPSHDLGYSHAPMPFYVSNKGYGILVNTSHYTTFYCGSTAKNTGAVHVNDGKSGNSVEELYKNDRPASGYVAVDVPGVQGVEVYIFEGPDLINVLQRYNLFSGGGALPAMWGLGVKYRVKADFNQQQVEKMADYFRANDIPCDVLGLEPKWQTTAYSCSYVWNKDFFPDHDKFIDTMKTKGFHINLWEHAFVNPKSPLYVPLKNKSGDYLVWNGLVPDFVDPAASKLFADYHKDTFVLKGISGFKMDECDNSNLTTGNATWSFPEHSRFPSGINGEQMHQVFGVVYQKTVYNIYKELNTRTFLDVRSSNAFASSYPASLYSDTYNHHEYIQMISNSGFSGLIWSPEVRESRSVADLMRRSQTAVLSAQTLYNSWYLQNPPWLQINRDKNNKNEFMENAKAVEADVRKLLNFRMSLVPYLYSAFADYHTKGIPPFRALVVDYPTDPKVFNIDDEYMIGQGILAAPLTENSDERKVYLPAGNWYDFNTRKKYPGRQEYIIKTSYTDLPIFVKEGTILPLARPVEYISPETRFELTCYVYGDQPKPFSLFEDDGVTFDFEKGKYNTLSLSYQNGKGVVKKTGAFKGSRYYLKSWEVIR</sequence>
<feature type="domain" description="Glycosyl hydrolase family 31 C-terminal" evidence="7">
    <location>
        <begin position="568"/>
        <end position="653"/>
    </location>
</feature>
<dbReference type="CDD" id="cd14752">
    <property type="entry name" value="GH31_N"/>
    <property type="match status" value="1"/>
</dbReference>
<keyword evidence="2" id="KW-0378">Hydrolase</keyword>
<protein>
    <submittedName>
        <fullName evidence="8">DUF5110 domain-containing protein</fullName>
    </submittedName>
</protein>
<feature type="domain" description="Glycoside hydrolase family 31 TIM barrel" evidence="4">
    <location>
        <begin position="244"/>
        <end position="560"/>
    </location>
</feature>
<dbReference type="EMBL" id="CP042437">
    <property type="protein sequence ID" value="QEC77764.1"/>
    <property type="molecule type" value="Genomic_DNA"/>
</dbReference>
<dbReference type="InterPro" id="IPR051816">
    <property type="entry name" value="Glycosyl_Hydrolase_31"/>
</dbReference>
<dbReference type="Pfam" id="PF17137">
    <property type="entry name" value="DUF5110"/>
    <property type="match status" value="1"/>
</dbReference>
<evidence type="ECO:0000313" key="9">
    <source>
        <dbReference type="Proteomes" id="UP000321362"/>
    </source>
</evidence>
<dbReference type="Proteomes" id="UP000321362">
    <property type="component" value="Chromosome"/>
</dbReference>
<dbReference type="PANTHER" id="PTHR43863:SF2">
    <property type="entry name" value="MALTASE-GLUCOAMYLASE"/>
    <property type="match status" value="1"/>
</dbReference>
<feature type="domain" description="DUF5110" evidence="6">
    <location>
        <begin position="669"/>
        <end position="721"/>
    </location>
</feature>
<keyword evidence="3" id="KW-1133">Transmembrane helix</keyword>
<dbReference type="Gene3D" id="2.60.40.1760">
    <property type="entry name" value="glycosyl hydrolase (family 31)"/>
    <property type="match status" value="1"/>
</dbReference>
<dbReference type="Pfam" id="PF13802">
    <property type="entry name" value="Gal_mutarotas_2"/>
    <property type="match status" value="1"/>
</dbReference>
<proteinExistence type="inferred from homology"/>
<dbReference type="GO" id="GO:0030246">
    <property type="term" value="F:carbohydrate binding"/>
    <property type="evidence" value="ECO:0007669"/>
    <property type="project" value="InterPro"/>
</dbReference>
<evidence type="ECO:0000256" key="2">
    <source>
        <dbReference type="RuleBase" id="RU361185"/>
    </source>
</evidence>
<evidence type="ECO:0000313" key="8">
    <source>
        <dbReference type="EMBL" id="QEC77764.1"/>
    </source>
</evidence>
<dbReference type="InterPro" id="IPR011013">
    <property type="entry name" value="Gal_mutarotase_sf_dom"/>
</dbReference>
<dbReference type="Gene3D" id="2.60.40.1180">
    <property type="entry name" value="Golgi alpha-mannosidase II"/>
    <property type="match status" value="2"/>
</dbReference>
<organism evidence="8 9">
    <name type="scientific">Mucilaginibacter ginsenosidivorax</name>
    <dbReference type="NCBI Taxonomy" id="862126"/>
    <lineage>
        <taxon>Bacteria</taxon>
        <taxon>Pseudomonadati</taxon>
        <taxon>Bacteroidota</taxon>
        <taxon>Sphingobacteriia</taxon>
        <taxon>Sphingobacteriales</taxon>
        <taxon>Sphingobacteriaceae</taxon>
        <taxon>Mucilaginibacter</taxon>
    </lineage>
</organism>
<keyword evidence="2" id="KW-0326">Glycosidase</keyword>
<dbReference type="SUPFAM" id="SSF74650">
    <property type="entry name" value="Galactose mutarotase-like"/>
    <property type="match status" value="1"/>
</dbReference>
<evidence type="ECO:0000256" key="3">
    <source>
        <dbReference type="SAM" id="Phobius"/>
    </source>
</evidence>
<dbReference type="InterPro" id="IPR013780">
    <property type="entry name" value="Glyco_hydro_b"/>
</dbReference>
<dbReference type="GO" id="GO:0004553">
    <property type="term" value="F:hydrolase activity, hydrolyzing O-glycosyl compounds"/>
    <property type="evidence" value="ECO:0007669"/>
    <property type="project" value="InterPro"/>
</dbReference>
<reference evidence="8 9" key="1">
    <citation type="journal article" date="2013" name="J. Microbiol.">
        <title>Mucilaginibacter ginsenosidivorax sp. nov., with ginsenoside converting activity isolated from sediment.</title>
        <authorList>
            <person name="Kim J.K."/>
            <person name="Choi T.E."/>
            <person name="Liu Q.M."/>
            <person name="Park H.Y."/>
            <person name="Yi T.H."/>
            <person name="Yoon M.H."/>
            <person name="Kim S.C."/>
            <person name="Im W.T."/>
        </authorList>
    </citation>
    <scope>NUCLEOTIDE SEQUENCE [LARGE SCALE GENOMIC DNA]</scope>
    <source>
        <strain evidence="8 9">KHI28</strain>
    </source>
</reference>
<dbReference type="KEGG" id="mgk:FSB76_18115"/>
<dbReference type="AlphaFoldDB" id="A0A5B8W1L8"/>
<keyword evidence="3" id="KW-0472">Membrane</keyword>
<gene>
    <name evidence="8" type="ORF">FSB76_18115</name>
</gene>
<evidence type="ECO:0000259" key="6">
    <source>
        <dbReference type="Pfam" id="PF17137"/>
    </source>
</evidence>
<dbReference type="PANTHER" id="PTHR43863">
    <property type="entry name" value="HYDROLASE, PUTATIVE (AFU_ORTHOLOGUE AFUA_1G03140)-RELATED"/>
    <property type="match status" value="1"/>
</dbReference>
<evidence type="ECO:0000259" key="4">
    <source>
        <dbReference type="Pfam" id="PF01055"/>
    </source>
</evidence>